<gene>
    <name evidence="1" type="ORF">EOJ36_08370</name>
</gene>
<keyword evidence="1" id="KW-0132">Cell division</keyword>
<dbReference type="Proteomes" id="UP000282832">
    <property type="component" value="Unassembled WGS sequence"/>
</dbReference>
<keyword evidence="1" id="KW-0131">Cell cycle</keyword>
<dbReference type="InterPro" id="IPR007838">
    <property type="entry name" value="Cell_div_ZapA-like"/>
</dbReference>
<keyword evidence="2" id="KW-1185">Reference proteome</keyword>
<evidence type="ECO:0000313" key="2">
    <source>
        <dbReference type="Proteomes" id="UP000282832"/>
    </source>
</evidence>
<reference evidence="1 2" key="1">
    <citation type="submission" date="2019-01" db="EMBL/GenBank/DDBJ databases">
        <authorList>
            <person name="Chen W.-M."/>
        </authorList>
    </citation>
    <scope>NUCLEOTIDE SEQUENCE [LARGE SCALE GENOMIC DNA]</scope>
    <source>
        <strain evidence="1 2">FSY-15</strain>
    </source>
</reference>
<proteinExistence type="predicted"/>
<accession>A0A437PRZ6</accession>
<dbReference type="Pfam" id="PF05164">
    <property type="entry name" value="ZapA"/>
    <property type="match status" value="1"/>
</dbReference>
<sequence>MSQKLPCNIILGIQALALKVQPEEEFCVRKAAKLVNELVKYYEKKTNQTDPGTVMAMVALDLAMCGIKFDNELDEHLHQTQTKNSELLELINSFSN</sequence>
<dbReference type="GO" id="GO:0051301">
    <property type="term" value="P:cell division"/>
    <property type="evidence" value="ECO:0007669"/>
    <property type="project" value="UniProtKB-KW"/>
</dbReference>
<dbReference type="RefSeq" id="WP_127804267.1">
    <property type="nucleotide sequence ID" value="NZ_SACY01000003.1"/>
</dbReference>
<dbReference type="InterPro" id="IPR036192">
    <property type="entry name" value="Cell_div_ZapA-like_sf"/>
</dbReference>
<protein>
    <submittedName>
        <fullName evidence="1">Cell division protein ZapA</fullName>
    </submittedName>
</protein>
<organism evidence="1 2">
    <name type="scientific">Sandaracinomonas limnophila</name>
    <dbReference type="NCBI Taxonomy" id="1862386"/>
    <lineage>
        <taxon>Bacteria</taxon>
        <taxon>Pseudomonadati</taxon>
        <taxon>Bacteroidota</taxon>
        <taxon>Cytophagia</taxon>
        <taxon>Cytophagales</taxon>
        <taxon>Flectobacillaceae</taxon>
        <taxon>Sandaracinomonas</taxon>
    </lineage>
</organism>
<evidence type="ECO:0000313" key="1">
    <source>
        <dbReference type="EMBL" id="RVU25009.1"/>
    </source>
</evidence>
<dbReference type="SUPFAM" id="SSF102829">
    <property type="entry name" value="Cell division protein ZapA-like"/>
    <property type="match status" value="1"/>
</dbReference>
<dbReference type="AlphaFoldDB" id="A0A437PRZ6"/>
<comment type="caution">
    <text evidence="1">The sequence shown here is derived from an EMBL/GenBank/DDBJ whole genome shotgun (WGS) entry which is preliminary data.</text>
</comment>
<name>A0A437PRZ6_9BACT</name>
<dbReference type="OrthoDB" id="965420at2"/>
<dbReference type="EMBL" id="SACY01000003">
    <property type="protein sequence ID" value="RVU25009.1"/>
    <property type="molecule type" value="Genomic_DNA"/>
</dbReference>